<feature type="compositionally biased region" description="Basic and acidic residues" evidence="1">
    <location>
        <begin position="38"/>
        <end position="48"/>
    </location>
</feature>
<keyword evidence="4" id="KW-1185">Reference proteome</keyword>
<dbReference type="PANTHER" id="PTHR36840">
    <property type="entry name" value="BLL5714 PROTEIN"/>
    <property type="match status" value="1"/>
</dbReference>
<name>A0A4R4Q9Y5_9ACTN</name>
<keyword evidence="2" id="KW-1133">Transmembrane helix</keyword>
<evidence type="ECO:0000313" key="4">
    <source>
        <dbReference type="Proteomes" id="UP000295075"/>
    </source>
</evidence>
<evidence type="ECO:0000256" key="1">
    <source>
        <dbReference type="SAM" id="MobiDB-lite"/>
    </source>
</evidence>
<feature type="transmembrane region" description="Helical" evidence="2">
    <location>
        <begin position="79"/>
        <end position="98"/>
    </location>
</feature>
<feature type="transmembrane region" description="Helical" evidence="2">
    <location>
        <begin position="281"/>
        <end position="305"/>
    </location>
</feature>
<proteinExistence type="predicted"/>
<dbReference type="InterPro" id="IPR010640">
    <property type="entry name" value="Low_temperature_requirement_A"/>
</dbReference>
<organism evidence="3 4">
    <name type="scientific">Kribbella albertanoniae</name>
    <dbReference type="NCBI Taxonomy" id="1266829"/>
    <lineage>
        <taxon>Bacteria</taxon>
        <taxon>Bacillati</taxon>
        <taxon>Actinomycetota</taxon>
        <taxon>Actinomycetes</taxon>
        <taxon>Propionibacteriales</taxon>
        <taxon>Kribbellaceae</taxon>
        <taxon>Kribbella</taxon>
    </lineage>
</organism>
<evidence type="ECO:0000256" key="2">
    <source>
        <dbReference type="SAM" id="Phobius"/>
    </source>
</evidence>
<comment type="caution">
    <text evidence="3">The sequence shown here is derived from an EMBL/GenBank/DDBJ whole genome shotgun (WGS) entry which is preliminary data.</text>
</comment>
<sequence>MGRPRRGDPRHRHQTPPPPRRRRPAPRLERRHLGRRPRPADHRLDSRARHAVVRGSAPAGFLGRRAHSRRKREPTVKRVTWLELFFDLVFVFAVTSASELVHHDHSWLGALRALIVFIPVFWVWVGGTMHANLHEVDTVRGRLGMFAVAFCGLVLGLSLPMTFENAALWFGGTYWAARIVLLLAIQGLPHRAAFTTFTVGAFLTGPLFVVGALLPAGPRTAVWAGAALIDLSVPFLARKRLSSAPFNASHVAERFGLFVIIALGETVIETGSAAGEHDLDALRLGALAAAFAVCCGLWWVYFAFSAPAIHEAIESATARIEIIRPVLSYGHLVLIAGIIGIAVAMGAAVREPAEALHLDEAALLFTGTCIYLGAFAFTRWHMFHTLATPRLVAAAVCLGLIAVAPSIPAIASVALLAALLIILNLVEHHVVPQTLHRTA</sequence>
<feature type="transmembrane region" description="Helical" evidence="2">
    <location>
        <begin position="110"/>
        <end position="131"/>
    </location>
</feature>
<dbReference type="EMBL" id="SMKA01000026">
    <property type="protein sequence ID" value="TDC32104.1"/>
    <property type="molecule type" value="Genomic_DNA"/>
</dbReference>
<feature type="region of interest" description="Disordered" evidence="1">
    <location>
        <begin position="1"/>
        <end position="50"/>
    </location>
</feature>
<protein>
    <submittedName>
        <fullName evidence="3">Low temperature requirement protein A</fullName>
    </submittedName>
</protein>
<keyword evidence="2" id="KW-0472">Membrane</keyword>
<dbReference type="OrthoDB" id="7698234at2"/>
<accession>A0A4R4Q9Y5</accession>
<gene>
    <name evidence="3" type="ORF">E1261_09375</name>
</gene>
<feature type="transmembrane region" description="Helical" evidence="2">
    <location>
        <begin position="143"/>
        <end position="161"/>
    </location>
</feature>
<evidence type="ECO:0000313" key="3">
    <source>
        <dbReference type="EMBL" id="TDC32104.1"/>
    </source>
</evidence>
<feature type="compositionally biased region" description="Basic residues" evidence="1">
    <location>
        <begin position="8"/>
        <end position="37"/>
    </location>
</feature>
<feature type="transmembrane region" description="Helical" evidence="2">
    <location>
        <begin position="392"/>
        <end position="423"/>
    </location>
</feature>
<feature type="transmembrane region" description="Helical" evidence="2">
    <location>
        <begin position="192"/>
        <end position="214"/>
    </location>
</feature>
<feature type="transmembrane region" description="Helical" evidence="2">
    <location>
        <begin position="361"/>
        <end position="380"/>
    </location>
</feature>
<dbReference type="PANTHER" id="PTHR36840:SF1">
    <property type="entry name" value="BLL5714 PROTEIN"/>
    <property type="match status" value="1"/>
</dbReference>
<feature type="transmembrane region" description="Helical" evidence="2">
    <location>
        <begin position="326"/>
        <end position="349"/>
    </location>
</feature>
<dbReference type="Proteomes" id="UP000295075">
    <property type="component" value="Unassembled WGS sequence"/>
</dbReference>
<dbReference type="Pfam" id="PF06772">
    <property type="entry name" value="LtrA"/>
    <property type="match status" value="1"/>
</dbReference>
<keyword evidence="2" id="KW-0812">Transmembrane</keyword>
<feature type="transmembrane region" description="Helical" evidence="2">
    <location>
        <begin position="167"/>
        <end position="185"/>
    </location>
</feature>
<dbReference type="AlphaFoldDB" id="A0A4R4Q9Y5"/>
<reference evidence="3 4" key="1">
    <citation type="submission" date="2019-03" db="EMBL/GenBank/DDBJ databases">
        <title>Draft genome sequences of novel Actinobacteria.</title>
        <authorList>
            <person name="Sahin N."/>
            <person name="Ay H."/>
            <person name="Saygin H."/>
        </authorList>
    </citation>
    <scope>NUCLEOTIDE SEQUENCE [LARGE SCALE GENOMIC DNA]</scope>
    <source>
        <strain evidence="3 4">JCM 30547</strain>
    </source>
</reference>